<reference evidence="2 3" key="1">
    <citation type="journal article" date="2019" name="Int. J. Syst. Evol. Microbiol.">
        <title>The Draft Whole-Genome Sequence of the Antibiotic Producer Empedobacter haloabium ATCC 31962 Provides Indications for Its Taxonomic Reclassification.</title>
        <authorList>
            <person name="Miess H."/>
            <person name="Arlt P."/>
            <person name="Apel A.K."/>
            <person name="Weber T."/>
            <person name="Nieselt K."/>
            <person name="Hanssen F."/>
            <person name="Czemmel S."/>
            <person name="Nahnsen S."/>
            <person name="Gross H."/>
        </authorList>
    </citation>
    <scope>NUCLEOTIDE SEQUENCE [LARGE SCALE GENOMIC DNA]</scope>
    <source>
        <strain evidence="2 3">ATCC 31962</strain>
    </source>
</reference>
<feature type="chain" id="PRO_5045427808" evidence="1">
    <location>
        <begin position="21"/>
        <end position="201"/>
    </location>
</feature>
<dbReference type="Proteomes" id="UP000321323">
    <property type="component" value="Chromosome"/>
</dbReference>
<dbReference type="SUPFAM" id="SSF53254">
    <property type="entry name" value="Phosphoglycerate mutase-like"/>
    <property type="match status" value="1"/>
</dbReference>
<keyword evidence="1" id="KW-0732">Signal</keyword>
<dbReference type="Gene3D" id="3.40.50.1240">
    <property type="entry name" value="Phosphoglycerate mutase-like"/>
    <property type="match status" value="1"/>
</dbReference>
<dbReference type="EMBL" id="CP136508">
    <property type="protein sequence ID" value="WUR15644.1"/>
    <property type="molecule type" value="Genomic_DNA"/>
</dbReference>
<feature type="signal peptide" evidence="1">
    <location>
        <begin position="1"/>
        <end position="20"/>
    </location>
</feature>
<dbReference type="InterPro" id="IPR013078">
    <property type="entry name" value="His_Pase_superF_clade-1"/>
</dbReference>
<sequence>MARRILLYWLLLSCLGPAWAATPDELWRRLQAGGHVLVVRHAATEPGIGDPPGFTLGDCATQRNLSLPGREDARALGAAMRQHGVPVARVLSSRWCRCQDTARLAFGRAEPVPMLDSMMGDGDDGRTRKLAELRRTLAAQAGQGGVPGNLVLVTHDVNIQALTGDKLAQGEMLVATVRPDGTLAVLGRLGVPKSADAVQAM</sequence>
<dbReference type="CDD" id="cd07040">
    <property type="entry name" value="HP"/>
    <property type="match status" value="1"/>
</dbReference>
<gene>
    <name evidence="2" type="ORF">E7V67_011235</name>
</gene>
<accession>A0ABZ1UTJ0</accession>
<keyword evidence="3" id="KW-1185">Reference proteome</keyword>
<name>A0ABZ1UTJ0_9BURK</name>
<protein>
    <submittedName>
        <fullName evidence="2">Histidine phosphatase family protein</fullName>
    </submittedName>
</protein>
<dbReference type="Pfam" id="PF00300">
    <property type="entry name" value="His_Phos_1"/>
    <property type="match status" value="1"/>
</dbReference>
<dbReference type="InterPro" id="IPR029033">
    <property type="entry name" value="His_PPase_superfam"/>
</dbReference>
<organism evidence="2 3">
    <name type="scientific">[Empedobacter] haloabium</name>
    <dbReference type="NCBI Taxonomy" id="592317"/>
    <lineage>
        <taxon>Bacteria</taxon>
        <taxon>Pseudomonadati</taxon>
        <taxon>Pseudomonadota</taxon>
        <taxon>Betaproteobacteria</taxon>
        <taxon>Burkholderiales</taxon>
        <taxon>Oxalobacteraceae</taxon>
        <taxon>Telluria group</taxon>
        <taxon>Telluria group incertae sedis</taxon>
    </lineage>
</organism>
<evidence type="ECO:0000313" key="2">
    <source>
        <dbReference type="EMBL" id="WUR15644.1"/>
    </source>
</evidence>
<evidence type="ECO:0000256" key="1">
    <source>
        <dbReference type="SAM" id="SignalP"/>
    </source>
</evidence>
<proteinExistence type="predicted"/>
<evidence type="ECO:0000313" key="3">
    <source>
        <dbReference type="Proteomes" id="UP000321323"/>
    </source>
</evidence>